<dbReference type="RefSeq" id="WP_369277394.1">
    <property type="nucleotide sequence ID" value="NZ_JBJVMW010000011.1"/>
</dbReference>
<accession>A0ABW9IKQ5</accession>
<evidence type="ECO:0000313" key="1">
    <source>
        <dbReference type="EMBL" id="MFM9649074.1"/>
    </source>
</evidence>
<organism evidence="1 2">
    <name type="scientific">Streptomyces galilaeus</name>
    <dbReference type="NCBI Taxonomy" id="33899"/>
    <lineage>
        <taxon>Bacteria</taxon>
        <taxon>Bacillati</taxon>
        <taxon>Actinomycetota</taxon>
        <taxon>Actinomycetes</taxon>
        <taxon>Kitasatosporales</taxon>
        <taxon>Streptomycetaceae</taxon>
        <taxon>Streptomyces</taxon>
    </lineage>
</organism>
<gene>
    <name evidence="1" type="ORF">ACKI1S_23380</name>
</gene>
<sequence length="249" mass="27339">MTNTVPASDSTSGCLPASADAPQVKAALRLLTHDGQPLAVFAPVGACVSGGAYLDPRRDTGEVVLAYCGEDGKTTNKHERDERELTTREYAGLFRAAGWSVKEYRENDQAGTERLARLILTPPPTPWPVDAVAMYVPDSSEDYRDVVIIQSLPEGATVEALSARKRKIIRVPLDKLQPLPEVEPLRGEPTDWWRVLNKEGQFIVRVHAETFDGAVAATAQVPAARQALKRDGGLYYRRLTSWQLSDADQ</sequence>
<evidence type="ECO:0000313" key="2">
    <source>
        <dbReference type="Proteomes" id="UP001631993"/>
    </source>
</evidence>
<comment type="caution">
    <text evidence="1">The sequence shown here is derived from an EMBL/GenBank/DDBJ whole genome shotgun (WGS) entry which is preliminary data.</text>
</comment>
<name>A0ABW9IKQ5_STRGJ</name>
<dbReference type="EMBL" id="JBJVNE010000011">
    <property type="protein sequence ID" value="MFM9649074.1"/>
    <property type="molecule type" value="Genomic_DNA"/>
</dbReference>
<protein>
    <submittedName>
        <fullName evidence="1">Uncharacterized protein</fullName>
    </submittedName>
</protein>
<dbReference type="Proteomes" id="UP001631993">
    <property type="component" value="Unassembled WGS sequence"/>
</dbReference>
<reference evidence="1 2" key="1">
    <citation type="submission" date="2024-12" db="EMBL/GenBank/DDBJ databases">
        <title>Forecasting of Potato common scab and diversities of Pathogenic streptomyces spp. in china.</title>
        <authorList>
            <person name="Handique U."/>
            <person name="Wu J."/>
        </authorList>
    </citation>
    <scope>NUCLEOTIDE SEQUENCE [LARGE SCALE GENOMIC DNA]</scope>
    <source>
        <strain evidence="1 2">ZRIMU1585</strain>
    </source>
</reference>
<proteinExistence type="predicted"/>
<keyword evidence="2" id="KW-1185">Reference proteome</keyword>